<dbReference type="EMBL" id="VNHQ01000013">
    <property type="protein sequence ID" value="TYP64354.1"/>
    <property type="molecule type" value="Genomic_DNA"/>
</dbReference>
<protein>
    <submittedName>
        <fullName evidence="1">Formate dehydrogenase delta subunit</fullName>
    </submittedName>
</protein>
<dbReference type="OrthoDB" id="8527650at2"/>
<comment type="caution">
    <text evidence="1">The sequence shown here is derived from an EMBL/GenBank/DDBJ whole genome shotgun (WGS) entry which is preliminary data.</text>
</comment>
<evidence type="ECO:0000313" key="2">
    <source>
        <dbReference type="Proteomes" id="UP000324282"/>
    </source>
</evidence>
<organism evidence="1 2">
    <name type="scientific">Stutzerimonas stutzeri</name>
    <name type="common">Pseudomonas stutzeri</name>
    <dbReference type="NCBI Taxonomy" id="316"/>
    <lineage>
        <taxon>Bacteria</taxon>
        <taxon>Pseudomonadati</taxon>
        <taxon>Pseudomonadota</taxon>
        <taxon>Gammaproteobacteria</taxon>
        <taxon>Pseudomonadales</taxon>
        <taxon>Pseudomonadaceae</taxon>
        <taxon>Stutzerimonas</taxon>
    </lineage>
</organism>
<dbReference type="Proteomes" id="UP000324282">
    <property type="component" value="Unassembled WGS sequence"/>
</dbReference>
<sequence>MNEMDTLIKMLNQITVNNRHHQDDAAAAEQIALHLKKFWARRMKEQIIDYAENDGSALEPIARLAVLRLKRMSDEVRDWAETSDAG</sequence>
<dbReference type="RefSeq" id="WP_148925860.1">
    <property type="nucleotide sequence ID" value="NZ_VNHQ01000013.1"/>
</dbReference>
<dbReference type="AlphaFoldDB" id="A0A5S5BBQ0"/>
<gene>
    <name evidence="1" type="ORF">A9A72_1231140</name>
</gene>
<accession>A0A5S5BBQ0</accession>
<evidence type="ECO:0000313" key="1">
    <source>
        <dbReference type="EMBL" id="TYP64354.1"/>
    </source>
</evidence>
<dbReference type="InterPro" id="IPR021074">
    <property type="entry name" value="Formate_DH_dsu"/>
</dbReference>
<dbReference type="Pfam" id="PF11390">
    <property type="entry name" value="FdsD"/>
    <property type="match status" value="1"/>
</dbReference>
<reference evidence="1 2" key="1">
    <citation type="submission" date="2019-07" db="EMBL/GenBank/DDBJ databases">
        <title>Deep subsurface shale carbon reservoir microbial communities from Ohio and West Virginia, USA.</title>
        <authorList>
            <person name="Wrighton K."/>
        </authorList>
    </citation>
    <scope>NUCLEOTIDE SEQUENCE [LARGE SCALE GENOMIC DNA]</scope>
    <source>
        <strain evidence="1 2">NP_8Ht</strain>
    </source>
</reference>
<name>A0A5S5BBQ0_STUST</name>
<proteinExistence type="predicted"/>